<reference evidence="1" key="2">
    <citation type="journal article" date="2024" name="Plant">
        <title>Genomic evolution and insights into agronomic trait innovations of Sesamum species.</title>
        <authorList>
            <person name="Miao H."/>
            <person name="Wang L."/>
            <person name="Qu L."/>
            <person name="Liu H."/>
            <person name="Sun Y."/>
            <person name="Le M."/>
            <person name="Wang Q."/>
            <person name="Wei S."/>
            <person name="Zheng Y."/>
            <person name="Lin W."/>
            <person name="Duan Y."/>
            <person name="Cao H."/>
            <person name="Xiong S."/>
            <person name="Wang X."/>
            <person name="Wei L."/>
            <person name="Li C."/>
            <person name="Ma Q."/>
            <person name="Ju M."/>
            <person name="Zhao R."/>
            <person name="Li G."/>
            <person name="Mu C."/>
            <person name="Tian Q."/>
            <person name="Mei H."/>
            <person name="Zhang T."/>
            <person name="Gao T."/>
            <person name="Zhang H."/>
        </authorList>
    </citation>
    <scope>NUCLEOTIDE SEQUENCE</scope>
    <source>
        <strain evidence="1">G01</strain>
    </source>
</reference>
<sequence length="62" mass="7003">MDVVPSTAEPVVALEANDKARTRALWARDLTTQSAKILRYQPSVCSDGERKYTVESYRSSRK</sequence>
<evidence type="ECO:0000313" key="1">
    <source>
        <dbReference type="EMBL" id="KAL0287728.1"/>
    </source>
</evidence>
<proteinExistence type="predicted"/>
<reference evidence="1" key="1">
    <citation type="submission" date="2020-06" db="EMBL/GenBank/DDBJ databases">
        <authorList>
            <person name="Li T."/>
            <person name="Hu X."/>
            <person name="Zhang T."/>
            <person name="Song X."/>
            <person name="Zhang H."/>
            <person name="Dai N."/>
            <person name="Sheng W."/>
            <person name="Hou X."/>
            <person name="Wei L."/>
        </authorList>
    </citation>
    <scope>NUCLEOTIDE SEQUENCE</scope>
    <source>
        <strain evidence="1">G01</strain>
        <tissue evidence="1">Leaf</tissue>
    </source>
</reference>
<name>A0AAW2J0V0_9LAMI</name>
<organism evidence="1">
    <name type="scientific">Sesamum angustifolium</name>
    <dbReference type="NCBI Taxonomy" id="2727405"/>
    <lineage>
        <taxon>Eukaryota</taxon>
        <taxon>Viridiplantae</taxon>
        <taxon>Streptophyta</taxon>
        <taxon>Embryophyta</taxon>
        <taxon>Tracheophyta</taxon>
        <taxon>Spermatophyta</taxon>
        <taxon>Magnoliopsida</taxon>
        <taxon>eudicotyledons</taxon>
        <taxon>Gunneridae</taxon>
        <taxon>Pentapetalae</taxon>
        <taxon>asterids</taxon>
        <taxon>lamiids</taxon>
        <taxon>Lamiales</taxon>
        <taxon>Pedaliaceae</taxon>
        <taxon>Sesamum</taxon>
    </lineage>
</organism>
<gene>
    <name evidence="1" type="ORF">Sangu_2681200</name>
</gene>
<dbReference type="EMBL" id="JACGWK010001471">
    <property type="protein sequence ID" value="KAL0287728.1"/>
    <property type="molecule type" value="Genomic_DNA"/>
</dbReference>
<protein>
    <submittedName>
        <fullName evidence="1">Uncharacterized protein</fullName>
    </submittedName>
</protein>
<dbReference type="AlphaFoldDB" id="A0AAW2J0V0"/>
<comment type="caution">
    <text evidence="1">The sequence shown here is derived from an EMBL/GenBank/DDBJ whole genome shotgun (WGS) entry which is preliminary data.</text>
</comment>
<accession>A0AAW2J0V0</accession>